<keyword evidence="7" id="KW-0732">Signal</keyword>
<sequence length="582" mass="62032">MASSTTSANFLSLLTFVLLITARRGNSGAAVFAGLSFESQGEAEAFEDALLRQACFNVSGGRETCVSRLDTARGGAGSGPVPVLRAALRDTLGEAVGAVGAVKGLASLSNHAREEMAIRDCVELLGYSVDELGWALDAMAETDDGLELDASVGAAAARRAEDDVHAWLSAALGNQDTCVEGFHGTDGRLLRRVEAAVAQLTQLVSNLLAMHRRLGSITPLHHHAPPGNNGTGGGADPGSELPPWVTDIEEGDKDDEEPKRARSSSKPTRVDVVVAQDGSGRYRTVSEAVARAPSHSRRKYVIYVKRGVYHENVEVRKKKTNIVIVGEGMGETVISGSRSFSGGWTTFRSATFAVSGAGFVARDLTIRNTAGPAAHQAVALRVDSDRSAFFRVAVEGHQDTLYAHSLRQFYRDCRVAGTVDFVFGNGIAVLQRTLVATQPLAPGQVGSVTAQGRRDPNQNTGFAFHGCVVEAHHPTFLGRPWKPFSRVVVMESYLGPGVQARGWLEWVATGAGEHSVALATLFYGEYRNYGPGAGVAGRVKWPGYHVIMDAAVASRFTVRRFIDGLAWLPGAGVTFTADLFKK</sequence>
<accession>A0A1E5VSJ6</accession>
<dbReference type="CDD" id="cd15798">
    <property type="entry name" value="PMEI-like_3"/>
    <property type="match status" value="1"/>
</dbReference>
<evidence type="ECO:0000256" key="2">
    <source>
        <dbReference type="ARBA" id="ARBA00006027"/>
    </source>
</evidence>
<dbReference type="InterPro" id="IPR006501">
    <property type="entry name" value="Pectinesterase_inhib_dom"/>
</dbReference>
<evidence type="ECO:0000256" key="5">
    <source>
        <dbReference type="ARBA" id="ARBA00023085"/>
    </source>
</evidence>
<dbReference type="NCBIfam" id="TIGR01614">
    <property type="entry name" value="PME_inhib"/>
    <property type="match status" value="1"/>
</dbReference>
<comment type="pathway">
    <text evidence="1 7">Glycan metabolism; pectin degradation; 2-dehydro-3-deoxy-D-gluconate from pectin: step 1/5.</text>
</comment>
<dbReference type="Gene3D" id="2.160.20.10">
    <property type="entry name" value="Single-stranded right-handed beta-helix, Pectin lyase-like"/>
    <property type="match status" value="1"/>
</dbReference>
<name>A0A1E5VSJ6_9POAL</name>
<dbReference type="FunFam" id="1.20.140.40:FF:000018">
    <property type="entry name" value="Pectinesterase"/>
    <property type="match status" value="1"/>
</dbReference>
<dbReference type="AlphaFoldDB" id="A0A1E5VSJ6"/>
<dbReference type="InterPro" id="IPR035513">
    <property type="entry name" value="Invertase/methylesterase_inhib"/>
</dbReference>
<dbReference type="SMART" id="SM00856">
    <property type="entry name" value="PMEI"/>
    <property type="match status" value="1"/>
</dbReference>
<feature type="active site" evidence="6">
    <location>
        <position position="420"/>
    </location>
</feature>
<dbReference type="Gene3D" id="1.20.140.40">
    <property type="entry name" value="Invertase/pectin methylesterase inhibitor family protein"/>
    <property type="match status" value="1"/>
</dbReference>
<dbReference type="Pfam" id="PF01095">
    <property type="entry name" value="Pectinesterase"/>
    <property type="match status" value="1"/>
</dbReference>
<evidence type="ECO:0000256" key="4">
    <source>
        <dbReference type="ARBA" id="ARBA00022801"/>
    </source>
</evidence>
<proteinExistence type="inferred from homology"/>
<evidence type="ECO:0000259" key="9">
    <source>
        <dbReference type="SMART" id="SM00856"/>
    </source>
</evidence>
<dbReference type="EC" id="3.1.1.11" evidence="7"/>
<dbReference type="PANTHER" id="PTHR31707">
    <property type="entry name" value="PECTINESTERASE"/>
    <property type="match status" value="1"/>
</dbReference>
<dbReference type="SUPFAM" id="SSF51126">
    <property type="entry name" value="Pectin lyase-like"/>
    <property type="match status" value="1"/>
</dbReference>
<dbReference type="OrthoDB" id="2019149at2759"/>
<dbReference type="SUPFAM" id="SSF101148">
    <property type="entry name" value="Plant invertase/pectin methylesterase inhibitor"/>
    <property type="match status" value="1"/>
</dbReference>
<dbReference type="GO" id="GO:0042545">
    <property type="term" value="P:cell wall modification"/>
    <property type="evidence" value="ECO:0007669"/>
    <property type="project" value="UniProtKB-UniRule"/>
</dbReference>
<feature type="signal peptide" evidence="7">
    <location>
        <begin position="1"/>
        <end position="22"/>
    </location>
</feature>
<dbReference type="InterPro" id="IPR012334">
    <property type="entry name" value="Pectin_lyas_fold"/>
</dbReference>
<keyword evidence="11" id="KW-1185">Reference proteome</keyword>
<evidence type="ECO:0000256" key="8">
    <source>
        <dbReference type="SAM" id="MobiDB-lite"/>
    </source>
</evidence>
<feature type="chain" id="PRO_5009028285" description="Pectinesterase" evidence="7">
    <location>
        <begin position="23"/>
        <end position="582"/>
    </location>
</feature>
<keyword evidence="5 7" id="KW-0063">Aspartyl esterase</keyword>
<gene>
    <name evidence="10" type="ORF">BAE44_0010896</name>
</gene>
<dbReference type="FunFam" id="2.160.20.10:FF:000001">
    <property type="entry name" value="Pectinesterase"/>
    <property type="match status" value="1"/>
</dbReference>
<dbReference type="UniPathway" id="UPA00545">
    <property type="reaction ID" value="UER00823"/>
</dbReference>
<organism evidence="10 11">
    <name type="scientific">Dichanthelium oligosanthes</name>
    <dbReference type="NCBI Taxonomy" id="888268"/>
    <lineage>
        <taxon>Eukaryota</taxon>
        <taxon>Viridiplantae</taxon>
        <taxon>Streptophyta</taxon>
        <taxon>Embryophyta</taxon>
        <taxon>Tracheophyta</taxon>
        <taxon>Spermatophyta</taxon>
        <taxon>Magnoliopsida</taxon>
        <taxon>Liliopsida</taxon>
        <taxon>Poales</taxon>
        <taxon>Poaceae</taxon>
        <taxon>PACMAD clade</taxon>
        <taxon>Panicoideae</taxon>
        <taxon>Panicodae</taxon>
        <taxon>Paniceae</taxon>
        <taxon>Dichantheliinae</taxon>
        <taxon>Dichanthelium</taxon>
    </lineage>
</organism>
<dbReference type="Proteomes" id="UP000095767">
    <property type="component" value="Unassembled WGS sequence"/>
</dbReference>
<dbReference type="InterPro" id="IPR033131">
    <property type="entry name" value="Pectinesterase_Asp_AS"/>
</dbReference>
<evidence type="ECO:0000256" key="1">
    <source>
        <dbReference type="ARBA" id="ARBA00005184"/>
    </source>
</evidence>
<evidence type="ECO:0000256" key="3">
    <source>
        <dbReference type="ARBA" id="ARBA00007786"/>
    </source>
</evidence>
<comment type="similarity">
    <text evidence="3">In the C-terminal section; belongs to the pectinesterase family.</text>
</comment>
<reference evidence="10 11" key="1">
    <citation type="submission" date="2016-09" db="EMBL/GenBank/DDBJ databases">
        <title>The draft genome of Dichanthelium oligosanthes: A C3 panicoid grass species.</title>
        <authorList>
            <person name="Studer A.J."/>
            <person name="Schnable J.C."/>
            <person name="Brutnell T.P."/>
        </authorList>
    </citation>
    <scope>NUCLEOTIDE SEQUENCE [LARGE SCALE GENOMIC DNA]</scope>
    <source>
        <strain evidence="11">cv. Kellogg 1175</strain>
        <tissue evidence="10">Leaf</tissue>
    </source>
</reference>
<dbReference type="GO" id="GO:0045490">
    <property type="term" value="P:pectin catabolic process"/>
    <property type="evidence" value="ECO:0007669"/>
    <property type="project" value="UniProtKB-UniRule"/>
</dbReference>
<dbReference type="EMBL" id="LWDX02030873">
    <property type="protein sequence ID" value="OEL28087.1"/>
    <property type="molecule type" value="Genomic_DNA"/>
</dbReference>
<dbReference type="InterPro" id="IPR011050">
    <property type="entry name" value="Pectin_lyase_fold/virulence"/>
</dbReference>
<evidence type="ECO:0000313" key="11">
    <source>
        <dbReference type="Proteomes" id="UP000095767"/>
    </source>
</evidence>
<evidence type="ECO:0000256" key="6">
    <source>
        <dbReference type="PROSITE-ProRule" id="PRU10040"/>
    </source>
</evidence>
<feature type="region of interest" description="Disordered" evidence="8">
    <location>
        <begin position="218"/>
        <end position="268"/>
    </location>
</feature>
<evidence type="ECO:0000313" key="10">
    <source>
        <dbReference type="EMBL" id="OEL28087.1"/>
    </source>
</evidence>
<protein>
    <recommendedName>
        <fullName evidence="7">Pectinesterase</fullName>
        <ecNumber evidence="7">3.1.1.11</ecNumber>
    </recommendedName>
</protein>
<comment type="catalytic activity">
    <reaction evidence="7">
        <text>[(1-&gt;4)-alpha-D-galacturonosyl methyl ester](n) + n H2O = [(1-&gt;4)-alpha-D-galacturonosyl](n) + n methanol + n H(+)</text>
        <dbReference type="Rhea" id="RHEA:22380"/>
        <dbReference type="Rhea" id="RHEA-COMP:14570"/>
        <dbReference type="Rhea" id="RHEA-COMP:14573"/>
        <dbReference type="ChEBI" id="CHEBI:15377"/>
        <dbReference type="ChEBI" id="CHEBI:15378"/>
        <dbReference type="ChEBI" id="CHEBI:17790"/>
        <dbReference type="ChEBI" id="CHEBI:140522"/>
        <dbReference type="ChEBI" id="CHEBI:140523"/>
        <dbReference type="EC" id="3.1.1.11"/>
    </reaction>
</comment>
<comment type="similarity">
    <text evidence="2">In the N-terminal section; belongs to the PMEI family.</text>
</comment>
<dbReference type="PROSITE" id="PS00503">
    <property type="entry name" value="PECTINESTERASE_2"/>
    <property type="match status" value="1"/>
</dbReference>
<dbReference type="STRING" id="888268.A0A1E5VSJ6"/>
<dbReference type="GO" id="GO:0004857">
    <property type="term" value="F:enzyme inhibitor activity"/>
    <property type="evidence" value="ECO:0007669"/>
    <property type="project" value="InterPro"/>
</dbReference>
<feature type="domain" description="Pectinesterase inhibitor" evidence="9">
    <location>
        <begin position="46"/>
        <end position="210"/>
    </location>
</feature>
<dbReference type="InterPro" id="IPR000070">
    <property type="entry name" value="Pectinesterase_cat"/>
</dbReference>
<keyword evidence="4 7" id="KW-0378">Hydrolase</keyword>
<dbReference type="Pfam" id="PF04043">
    <property type="entry name" value="PMEI"/>
    <property type="match status" value="1"/>
</dbReference>
<evidence type="ECO:0000256" key="7">
    <source>
        <dbReference type="RuleBase" id="RU000589"/>
    </source>
</evidence>
<comment type="caution">
    <text evidence="10">The sequence shown here is derived from an EMBL/GenBank/DDBJ whole genome shotgun (WGS) entry which is preliminary data.</text>
</comment>
<dbReference type="GO" id="GO:0030599">
    <property type="term" value="F:pectinesterase activity"/>
    <property type="evidence" value="ECO:0007669"/>
    <property type="project" value="UniProtKB-UniRule"/>
</dbReference>